<dbReference type="Gene3D" id="3.60.15.10">
    <property type="entry name" value="Ribonuclease Z/Hydroxyacylglutathione hydrolase-like"/>
    <property type="match status" value="1"/>
</dbReference>
<dbReference type="PANTHER" id="PTHR42663:SF4">
    <property type="entry name" value="SLL1036 PROTEIN"/>
    <property type="match status" value="1"/>
</dbReference>
<sequence>MGEPLDVTFYGVRGSTPCPCDDNRRYGGNTSCVVLQGPGGDPIIFDLGTGLRFYGVDERCPSSPFRATALVSHLHWDHVQGLPFFAPLNCADTRLDVHGPSDGDGTLEQSFDAFMTPPFFPICYRELAGRVSLHDTNEGSFDVGPAQVTALAVPHIGRTFGYRVEWNGCSVAYVSDHQQPNDDPTRGDERVLALANGADLLIHDAQF</sequence>
<dbReference type="CDD" id="cd07715">
    <property type="entry name" value="TaR3-like_MBL-fold"/>
    <property type="match status" value="1"/>
</dbReference>
<dbReference type="SUPFAM" id="SSF56281">
    <property type="entry name" value="Metallo-hydrolase/oxidoreductase"/>
    <property type="match status" value="1"/>
</dbReference>
<proteinExistence type="predicted"/>
<protein>
    <recommendedName>
        <fullName evidence="1">Metallo-beta-lactamase domain-containing protein</fullName>
    </recommendedName>
</protein>
<feature type="non-terminal residue" evidence="2">
    <location>
        <position position="207"/>
    </location>
</feature>
<feature type="domain" description="Metallo-beta-lactamase" evidence="1">
    <location>
        <begin position="69"/>
        <end position="206"/>
    </location>
</feature>
<dbReference type="InterPro" id="IPR036866">
    <property type="entry name" value="RibonucZ/Hydroxyglut_hydro"/>
</dbReference>
<dbReference type="InterPro" id="IPR001279">
    <property type="entry name" value="Metallo-B-lactamas"/>
</dbReference>
<dbReference type="PANTHER" id="PTHR42663">
    <property type="entry name" value="HYDROLASE C777.06C-RELATED-RELATED"/>
    <property type="match status" value="1"/>
</dbReference>
<name>A0A382T4A0_9ZZZZ</name>
<dbReference type="EMBL" id="UINC01133339">
    <property type="protein sequence ID" value="SVD16208.1"/>
    <property type="molecule type" value="Genomic_DNA"/>
</dbReference>
<evidence type="ECO:0000313" key="2">
    <source>
        <dbReference type="EMBL" id="SVD16208.1"/>
    </source>
</evidence>
<accession>A0A382T4A0</accession>
<organism evidence="2">
    <name type="scientific">marine metagenome</name>
    <dbReference type="NCBI Taxonomy" id="408172"/>
    <lineage>
        <taxon>unclassified sequences</taxon>
        <taxon>metagenomes</taxon>
        <taxon>ecological metagenomes</taxon>
    </lineage>
</organism>
<evidence type="ECO:0000259" key="1">
    <source>
        <dbReference type="Pfam" id="PF12706"/>
    </source>
</evidence>
<gene>
    <name evidence="2" type="ORF">METZ01_LOCUS369062</name>
</gene>
<dbReference type="AlphaFoldDB" id="A0A382T4A0"/>
<reference evidence="2" key="1">
    <citation type="submission" date="2018-05" db="EMBL/GenBank/DDBJ databases">
        <authorList>
            <person name="Lanie J.A."/>
            <person name="Ng W.-L."/>
            <person name="Kazmierczak K.M."/>
            <person name="Andrzejewski T.M."/>
            <person name="Davidsen T.M."/>
            <person name="Wayne K.J."/>
            <person name="Tettelin H."/>
            <person name="Glass J.I."/>
            <person name="Rusch D."/>
            <person name="Podicherti R."/>
            <person name="Tsui H.-C.T."/>
            <person name="Winkler M.E."/>
        </authorList>
    </citation>
    <scope>NUCLEOTIDE SEQUENCE</scope>
</reference>
<dbReference type="Pfam" id="PF12706">
    <property type="entry name" value="Lactamase_B_2"/>
    <property type="match status" value="1"/>
</dbReference>